<protein>
    <recommendedName>
        <fullName evidence="3">Integrase catalytic domain-containing protein</fullName>
    </recommendedName>
</protein>
<dbReference type="Gene3D" id="3.30.420.10">
    <property type="entry name" value="Ribonuclease H-like superfamily/Ribonuclease H"/>
    <property type="match status" value="1"/>
</dbReference>
<dbReference type="PANTHER" id="PTHR46585:SF1">
    <property type="entry name" value="CHROMO DOMAIN-CONTAINING PROTEIN"/>
    <property type="match status" value="1"/>
</dbReference>
<dbReference type="OrthoDB" id="6590525at2759"/>
<dbReference type="InterPro" id="IPR036397">
    <property type="entry name" value="RNaseH_sf"/>
</dbReference>
<evidence type="ECO:0000313" key="1">
    <source>
        <dbReference type="EMBL" id="KAE9543686.1"/>
    </source>
</evidence>
<organism evidence="1 2">
    <name type="scientific">Aphis glycines</name>
    <name type="common">Soybean aphid</name>
    <dbReference type="NCBI Taxonomy" id="307491"/>
    <lineage>
        <taxon>Eukaryota</taxon>
        <taxon>Metazoa</taxon>
        <taxon>Ecdysozoa</taxon>
        <taxon>Arthropoda</taxon>
        <taxon>Hexapoda</taxon>
        <taxon>Insecta</taxon>
        <taxon>Pterygota</taxon>
        <taxon>Neoptera</taxon>
        <taxon>Paraneoptera</taxon>
        <taxon>Hemiptera</taxon>
        <taxon>Sternorrhyncha</taxon>
        <taxon>Aphidomorpha</taxon>
        <taxon>Aphidoidea</taxon>
        <taxon>Aphididae</taxon>
        <taxon>Aphidini</taxon>
        <taxon>Aphis</taxon>
        <taxon>Aphis</taxon>
    </lineage>
</organism>
<evidence type="ECO:0008006" key="3">
    <source>
        <dbReference type="Google" id="ProtNLM"/>
    </source>
</evidence>
<dbReference type="InterPro" id="IPR012337">
    <property type="entry name" value="RNaseH-like_sf"/>
</dbReference>
<dbReference type="AlphaFoldDB" id="A0A6G0U631"/>
<dbReference type="SUPFAM" id="SSF53098">
    <property type="entry name" value="Ribonuclease H-like"/>
    <property type="match status" value="1"/>
</dbReference>
<keyword evidence="2" id="KW-1185">Reference proteome</keyword>
<accession>A0A6G0U631</accession>
<sequence length="443" mass="51644">MNDDLIHCHKCKKRTKNINATTIQTVNGRWRISTKCFICKTNKNKLLLAKELHKPVRKRFPKRRIITHGINDLWAVDLVIMRNCSDENEDTFSKLAWAFPLKKKDGISVSKAFEKIIEQAKTQNHQTPKLLHAVKGLDIHMYHTQNEENSAIIERFNRTLNGKMRLCFEVQKSKKWINILQNSLDEYNFKDIHRSIGMKPCEVNKSNEDDVLHKLFSTKNKPKPKTKFSVGDRVRIKAYKKTFGNKYSNNWTKEIFILKEILNANPITYKIIDLNNEEIEGIKKNDNINKMDNKKTYPNKTCDKCNLTIDYTNWSAHLKSGRHGKNDIDQTIVPFRFNRTYKDNLYVNCCAFEYSENTETVKYNLHKIPIVGNIFIIDQGNDQFGNGNPYISKLLNSPTWLELCKIANDLIITTGDYTHHYLDDIKIVEDLGIIKMCEFSMGS</sequence>
<reference evidence="1 2" key="1">
    <citation type="submission" date="2019-08" db="EMBL/GenBank/DDBJ databases">
        <title>The genome of the soybean aphid Biotype 1, its phylome, world population structure and adaptation to the North American continent.</title>
        <authorList>
            <person name="Giordano R."/>
            <person name="Donthu R.K."/>
            <person name="Hernandez A.G."/>
            <person name="Wright C.L."/>
            <person name="Zimin A.V."/>
        </authorList>
    </citation>
    <scope>NUCLEOTIDE SEQUENCE [LARGE SCALE GENOMIC DNA]</scope>
    <source>
        <tissue evidence="1">Whole aphids</tissue>
    </source>
</reference>
<proteinExistence type="predicted"/>
<dbReference type="PANTHER" id="PTHR46585">
    <property type="entry name" value="INTEGRASE CORE DOMAIN CONTAINING PROTEIN"/>
    <property type="match status" value="1"/>
</dbReference>
<dbReference type="GO" id="GO:0003676">
    <property type="term" value="F:nucleic acid binding"/>
    <property type="evidence" value="ECO:0007669"/>
    <property type="project" value="InterPro"/>
</dbReference>
<gene>
    <name evidence="1" type="ORF">AGLY_002082</name>
</gene>
<dbReference type="EMBL" id="VYZN01000007">
    <property type="protein sequence ID" value="KAE9543686.1"/>
    <property type="molecule type" value="Genomic_DNA"/>
</dbReference>
<dbReference type="Proteomes" id="UP000475862">
    <property type="component" value="Unassembled WGS sequence"/>
</dbReference>
<comment type="caution">
    <text evidence="1">The sequence shown here is derived from an EMBL/GenBank/DDBJ whole genome shotgun (WGS) entry which is preliminary data.</text>
</comment>
<evidence type="ECO:0000313" key="2">
    <source>
        <dbReference type="Proteomes" id="UP000475862"/>
    </source>
</evidence>
<name>A0A6G0U631_APHGL</name>